<gene>
    <name evidence="1" type="ORF">Glove_123g65</name>
</gene>
<sequence length="138" mass="16214">MIYISEEYTCNFKDNMEPEKKVLMCIAKMLQKKNIPNLQITWAISIAEIILNSNKENIKISEEIIKPVFLKNLTRRNFQRLAAPKKSAVPKRPAVFKIDKGDEVYETNETYKTNEAYETDEGNEYYNKIINIDENKEE</sequence>
<protein>
    <submittedName>
        <fullName evidence="1">Uncharacterized protein</fullName>
    </submittedName>
</protein>
<evidence type="ECO:0000313" key="1">
    <source>
        <dbReference type="EMBL" id="RHZ81184.1"/>
    </source>
</evidence>
<dbReference type="AlphaFoldDB" id="A0A397J7M3"/>
<dbReference type="EMBL" id="PQFF01000115">
    <property type="protein sequence ID" value="RHZ81184.1"/>
    <property type="molecule type" value="Genomic_DNA"/>
</dbReference>
<dbReference type="Proteomes" id="UP000266861">
    <property type="component" value="Unassembled WGS sequence"/>
</dbReference>
<organism evidence="1 2">
    <name type="scientific">Diversispora epigaea</name>
    <dbReference type="NCBI Taxonomy" id="1348612"/>
    <lineage>
        <taxon>Eukaryota</taxon>
        <taxon>Fungi</taxon>
        <taxon>Fungi incertae sedis</taxon>
        <taxon>Mucoromycota</taxon>
        <taxon>Glomeromycotina</taxon>
        <taxon>Glomeromycetes</taxon>
        <taxon>Diversisporales</taxon>
        <taxon>Diversisporaceae</taxon>
        <taxon>Diversispora</taxon>
    </lineage>
</organism>
<proteinExistence type="predicted"/>
<name>A0A397J7M3_9GLOM</name>
<evidence type="ECO:0000313" key="2">
    <source>
        <dbReference type="Proteomes" id="UP000266861"/>
    </source>
</evidence>
<accession>A0A397J7M3</accession>
<reference evidence="1 2" key="1">
    <citation type="submission" date="2018-08" db="EMBL/GenBank/DDBJ databases">
        <title>Genome and evolution of the arbuscular mycorrhizal fungus Diversispora epigaea (formerly Glomus versiforme) and its bacterial endosymbionts.</title>
        <authorList>
            <person name="Sun X."/>
            <person name="Fei Z."/>
            <person name="Harrison M."/>
        </authorList>
    </citation>
    <scope>NUCLEOTIDE SEQUENCE [LARGE SCALE GENOMIC DNA]</scope>
    <source>
        <strain evidence="1 2">IT104</strain>
    </source>
</reference>
<comment type="caution">
    <text evidence="1">The sequence shown here is derived from an EMBL/GenBank/DDBJ whole genome shotgun (WGS) entry which is preliminary data.</text>
</comment>
<keyword evidence="2" id="KW-1185">Reference proteome</keyword>